<evidence type="ECO:0000313" key="7">
    <source>
        <dbReference type="EMBL" id="GEP42074.1"/>
    </source>
</evidence>
<evidence type="ECO:0000256" key="4">
    <source>
        <dbReference type="ARBA" id="ARBA00022763"/>
    </source>
</evidence>
<organism evidence="7 8">
    <name type="scientific">Brevifollis gellanilyticus</name>
    <dbReference type="NCBI Taxonomy" id="748831"/>
    <lineage>
        <taxon>Bacteria</taxon>
        <taxon>Pseudomonadati</taxon>
        <taxon>Verrucomicrobiota</taxon>
        <taxon>Verrucomicrobiia</taxon>
        <taxon>Verrucomicrobiales</taxon>
        <taxon>Verrucomicrobiaceae</taxon>
    </lineage>
</organism>
<dbReference type="CDD" id="cd00056">
    <property type="entry name" value="ENDO3c"/>
    <property type="match status" value="1"/>
</dbReference>
<dbReference type="Gene3D" id="1.10.340.30">
    <property type="entry name" value="Hypothetical protein, domain 2"/>
    <property type="match status" value="1"/>
</dbReference>
<dbReference type="EMBL" id="BKAG01000007">
    <property type="protein sequence ID" value="GEP42074.1"/>
    <property type="molecule type" value="Genomic_DNA"/>
</dbReference>
<dbReference type="InterPro" id="IPR000035">
    <property type="entry name" value="Alkylbase_DNA_glycsylse_CS"/>
</dbReference>
<accession>A0A512M5T4</accession>
<comment type="similarity">
    <text evidence="2">Belongs to the alkylbase DNA glycosidase AlkA family.</text>
</comment>
<dbReference type="AlphaFoldDB" id="A0A512M5T4"/>
<keyword evidence="5" id="KW-0234">DNA repair</keyword>
<dbReference type="GO" id="GO:0006307">
    <property type="term" value="P:DNA alkylation repair"/>
    <property type="evidence" value="ECO:0007669"/>
    <property type="project" value="TreeGrafter"/>
</dbReference>
<dbReference type="SUPFAM" id="SSF48150">
    <property type="entry name" value="DNA-glycosylase"/>
    <property type="match status" value="1"/>
</dbReference>
<dbReference type="GO" id="GO:0032131">
    <property type="term" value="F:alkylated DNA binding"/>
    <property type="evidence" value="ECO:0007669"/>
    <property type="project" value="TreeGrafter"/>
</dbReference>
<comment type="caution">
    <text evidence="7">The sequence shown here is derived from an EMBL/GenBank/DDBJ whole genome shotgun (WGS) entry which is preliminary data.</text>
</comment>
<sequence length="205" mass="22814">MHSEAEAHLSKRCAIMKRLILAHGPCDLKAEAKRSPYEALVSAVAHQQLHANAAEAILKRFKALFPGTRFPTPAQVLELDEAALRSCGFSLSKLTSIRDIAAKAASGHIPTRAAAMKLSDEELIERLVEVRGVGRWTVQMLLIFTLGRGDVFPSDDYGVRNGWRVTKKLAEMPKPKKLQAHADKKWKPHRTLAAWYLWRAADASK</sequence>
<dbReference type="InterPro" id="IPR003265">
    <property type="entry name" value="HhH-GPD_domain"/>
</dbReference>
<proteinExistence type="inferred from homology"/>
<dbReference type="InterPro" id="IPR011257">
    <property type="entry name" value="DNA_glycosylase"/>
</dbReference>
<dbReference type="Proteomes" id="UP000321577">
    <property type="component" value="Unassembled WGS sequence"/>
</dbReference>
<evidence type="ECO:0000256" key="5">
    <source>
        <dbReference type="ARBA" id="ARBA00023204"/>
    </source>
</evidence>
<protein>
    <recommendedName>
        <fullName evidence="3">DNA-3-methyladenine glycosylase II</fullName>
        <ecNumber evidence="3">3.2.2.21</ecNumber>
    </recommendedName>
</protein>
<dbReference type="GO" id="GO:0006285">
    <property type="term" value="P:base-excision repair, AP site formation"/>
    <property type="evidence" value="ECO:0007669"/>
    <property type="project" value="TreeGrafter"/>
</dbReference>
<dbReference type="OrthoDB" id="9785929at2"/>
<dbReference type="PROSITE" id="PS00516">
    <property type="entry name" value="ALKYLBASE_DNA_GLYCOS"/>
    <property type="match status" value="1"/>
</dbReference>
<evidence type="ECO:0000256" key="1">
    <source>
        <dbReference type="ARBA" id="ARBA00000086"/>
    </source>
</evidence>
<evidence type="ECO:0000256" key="2">
    <source>
        <dbReference type="ARBA" id="ARBA00010817"/>
    </source>
</evidence>
<dbReference type="GO" id="GO:0032993">
    <property type="term" value="C:protein-DNA complex"/>
    <property type="evidence" value="ECO:0007669"/>
    <property type="project" value="TreeGrafter"/>
</dbReference>
<dbReference type="FunFam" id="1.10.340.30:FF:000004">
    <property type="entry name" value="DNA-3-methyladenine glycosylase II"/>
    <property type="match status" value="1"/>
</dbReference>
<dbReference type="GO" id="GO:0043916">
    <property type="term" value="F:DNA-7-methylguanine glycosylase activity"/>
    <property type="evidence" value="ECO:0007669"/>
    <property type="project" value="TreeGrafter"/>
</dbReference>
<name>A0A512M5T4_9BACT</name>
<reference evidence="7 8" key="1">
    <citation type="submission" date="2019-07" db="EMBL/GenBank/DDBJ databases">
        <title>Whole genome shotgun sequence of Brevifollis gellanilyticus NBRC 108608.</title>
        <authorList>
            <person name="Hosoyama A."/>
            <person name="Uohara A."/>
            <person name="Ohji S."/>
            <person name="Ichikawa N."/>
        </authorList>
    </citation>
    <scope>NUCLEOTIDE SEQUENCE [LARGE SCALE GENOMIC DNA]</scope>
    <source>
        <strain evidence="7 8">NBRC 108608</strain>
    </source>
</reference>
<dbReference type="PANTHER" id="PTHR43003">
    <property type="entry name" value="DNA-3-METHYLADENINE GLYCOSYLASE"/>
    <property type="match status" value="1"/>
</dbReference>
<dbReference type="EC" id="3.2.2.21" evidence="3"/>
<feature type="domain" description="HhH-GPD" evidence="6">
    <location>
        <begin position="45"/>
        <end position="202"/>
    </location>
</feature>
<dbReference type="PANTHER" id="PTHR43003:SF5">
    <property type="entry name" value="DNA-3-METHYLADENINE GLYCOSYLASE"/>
    <property type="match status" value="1"/>
</dbReference>
<keyword evidence="8" id="KW-1185">Reference proteome</keyword>
<dbReference type="Pfam" id="PF00730">
    <property type="entry name" value="HhH-GPD"/>
    <property type="match status" value="1"/>
</dbReference>
<comment type="catalytic activity">
    <reaction evidence="1">
        <text>Hydrolysis of alkylated DNA, releasing 3-methyladenine, 3-methylguanine, 7-methylguanine and 7-methyladenine.</text>
        <dbReference type="EC" id="3.2.2.21"/>
    </reaction>
</comment>
<evidence type="ECO:0000256" key="3">
    <source>
        <dbReference type="ARBA" id="ARBA00012000"/>
    </source>
</evidence>
<dbReference type="GO" id="GO:0008725">
    <property type="term" value="F:DNA-3-methyladenine glycosylase activity"/>
    <property type="evidence" value="ECO:0007669"/>
    <property type="project" value="TreeGrafter"/>
</dbReference>
<dbReference type="InterPro" id="IPR051912">
    <property type="entry name" value="Alkylbase_DNA_Glycosylase/TA"/>
</dbReference>
<evidence type="ECO:0000313" key="8">
    <source>
        <dbReference type="Proteomes" id="UP000321577"/>
    </source>
</evidence>
<evidence type="ECO:0000259" key="6">
    <source>
        <dbReference type="SMART" id="SM00478"/>
    </source>
</evidence>
<gene>
    <name evidence="7" type="ORF">BGE01nite_13650</name>
</gene>
<keyword evidence="4" id="KW-0227">DNA damage</keyword>
<dbReference type="Gene3D" id="1.10.1670.40">
    <property type="match status" value="1"/>
</dbReference>
<dbReference type="SMART" id="SM00478">
    <property type="entry name" value="ENDO3c"/>
    <property type="match status" value="1"/>
</dbReference>